<dbReference type="Proteomes" id="UP000811844">
    <property type="component" value="Unassembled WGS sequence"/>
</dbReference>
<evidence type="ECO:0000313" key="5">
    <source>
        <dbReference type="EMBL" id="MBR9727994.1"/>
    </source>
</evidence>
<evidence type="ECO:0000256" key="4">
    <source>
        <dbReference type="RuleBase" id="RU361279"/>
    </source>
</evidence>
<organism evidence="5 6">
    <name type="scientific">Shewanella intestini</name>
    <dbReference type="NCBI Taxonomy" id="2017544"/>
    <lineage>
        <taxon>Bacteria</taxon>
        <taxon>Pseudomonadati</taxon>
        <taxon>Pseudomonadota</taxon>
        <taxon>Gammaproteobacteria</taxon>
        <taxon>Alteromonadales</taxon>
        <taxon>Shewanellaceae</taxon>
        <taxon>Shewanella</taxon>
    </lineage>
</organism>
<evidence type="ECO:0000256" key="2">
    <source>
        <dbReference type="ARBA" id="ARBA00022741"/>
    </source>
</evidence>
<evidence type="ECO:0000313" key="6">
    <source>
        <dbReference type="Proteomes" id="UP000811844"/>
    </source>
</evidence>
<dbReference type="Pfam" id="PF01812">
    <property type="entry name" value="5-FTHF_cyc-lig"/>
    <property type="match status" value="1"/>
</dbReference>
<keyword evidence="6" id="KW-1185">Reference proteome</keyword>
<dbReference type="EC" id="6.3.3.2" evidence="4"/>
<dbReference type="PANTHER" id="PTHR23407:SF1">
    <property type="entry name" value="5-FORMYLTETRAHYDROFOLATE CYCLO-LIGASE"/>
    <property type="match status" value="1"/>
</dbReference>
<keyword evidence="4" id="KW-0460">Magnesium</keyword>
<gene>
    <name evidence="5" type="ORF">G3R48_08350</name>
</gene>
<dbReference type="PANTHER" id="PTHR23407">
    <property type="entry name" value="ATPASE INHIBITOR/5-FORMYLTETRAHYDROFOLATE CYCLO-LIGASE"/>
    <property type="match status" value="1"/>
</dbReference>
<dbReference type="InterPro" id="IPR024185">
    <property type="entry name" value="FTHF_cligase-like_sf"/>
</dbReference>
<comment type="caution">
    <text evidence="5">The sequence shown here is derived from an EMBL/GenBank/DDBJ whole genome shotgun (WGS) entry which is preliminary data.</text>
</comment>
<protein>
    <recommendedName>
        <fullName evidence="4">5-formyltetrahydrofolate cyclo-ligase</fullName>
        <ecNumber evidence="4">6.3.3.2</ecNumber>
    </recommendedName>
</protein>
<sequence>MTMSRFMVNSISSNTVGDKHTQVSYFTATNTPSLETPQHTVFDSSNMSRDCIRRHIRQQRNALSHTEQQQLATTACQHLLAEIVARKATKVALYLAFDGELSTQPLIDALWQQNIAVYLPRIHPFAKGHLLFVHYTPSTPMVHNRFNIAEPKLDVRRIVTSSHLDMIVTPLVAFDVHGNRMGMGGGFYDRTLVQIKANNPIAIGYAHDCQQVSQVPTQYWDIPLPLLFTPTKRIASSHLRDTHNNN</sequence>
<comment type="similarity">
    <text evidence="1 4">Belongs to the 5-formyltetrahydrofolate cyclo-ligase family.</text>
</comment>
<dbReference type="EMBL" id="JAAIKR010000006">
    <property type="protein sequence ID" value="MBR9727994.1"/>
    <property type="molecule type" value="Genomic_DNA"/>
</dbReference>
<name>A0ABS5I2U8_9GAMM</name>
<dbReference type="InterPro" id="IPR037171">
    <property type="entry name" value="NagB/RpiA_transferase-like"/>
</dbReference>
<accession>A0ABS5I2U8</accession>
<keyword evidence="3 4" id="KW-0067">ATP-binding</keyword>
<proteinExistence type="inferred from homology"/>
<reference evidence="5 6" key="1">
    <citation type="submission" date="2020-02" db="EMBL/GenBank/DDBJ databases">
        <title>Shewanella WXL01 sp. nov., a marine bacterium isolated from green algae in Luhuitou Fringing Reef (Northern South China Sea).</title>
        <authorList>
            <person name="Wang X."/>
        </authorList>
    </citation>
    <scope>NUCLEOTIDE SEQUENCE [LARGE SCALE GENOMIC DNA]</scope>
    <source>
        <strain evidence="5 6">MCCC 1A01895</strain>
    </source>
</reference>
<dbReference type="Gene3D" id="3.40.50.10420">
    <property type="entry name" value="NagB/RpiA/CoA transferase-like"/>
    <property type="match status" value="1"/>
</dbReference>
<evidence type="ECO:0000256" key="1">
    <source>
        <dbReference type="ARBA" id="ARBA00010638"/>
    </source>
</evidence>
<comment type="catalytic activity">
    <reaction evidence="4">
        <text>(6S)-5-formyl-5,6,7,8-tetrahydrofolate + ATP = (6R)-5,10-methenyltetrahydrofolate + ADP + phosphate</text>
        <dbReference type="Rhea" id="RHEA:10488"/>
        <dbReference type="ChEBI" id="CHEBI:30616"/>
        <dbReference type="ChEBI" id="CHEBI:43474"/>
        <dbReference type="ChEBI" id="CHEBI:57455"/>
        <dbReference type="ChEBI" id="CHEBI:57457"/>
        <dbReference type="ChEBI" id="CHEBI:456216"/>
        <dbReference type="EC" id="6.3.3.2"/>
    </reaction>
</comment>
<keyword evidence="5" id="KW-0436">Ligase</keyword>
<keyword evidence="4" id="KW-0479">Metal-binding</keyword>
<dbReference type="InterPro" id="IPR002698">
    <property type="entry name" value="FTHF_cligase"/>
</dbReference>
<evidence type="ECO:0000256" key="3">
    <source>
        <dbReference type="ARBA" id="ARBA00022840"/>
    </source>
</evidence>
<keyword evidence="2 4" id="KW-0547">Nucleotide-binding</keyword>
<comment type="cofactor">
    <cofactor evidence="4">
        <name>Mg(2+)</name>
        <dbReference type="ChEBI" id="CHEBI:18420"/>
    </cofactor>
</comment>
<dbReference type="SUPFAM" id="SSF100950">
    <property type="entry name" value="NagB/RpiA/CoA transferase-like"/>
    <property type="match status" value="1"/>
</dbReference>
<dbReference type="NCBIfam" id="TIGR02727">
    <property type="entry name" value="MTHFS_bact"/>
    <property type="match status" value="1"/>
</dbReference>
<dbReference type="GO" id="GO:0030272">
    <property type="term" value="F:5-formyltetrahydrofolate cyclo-ligase activity"/>
    <property type="evidence" value="ECO:0007669"/>
    <property type="project" value="UniProtKB-EC"/>
</dbReference>